<keyword evidence="2" id="KW-1185">Reference proteome</keyword>
<dbReference type="Proteomes" id="UP000198243">
    <property type="component" value="Chromosome I"/>
</dbReference>
<evidence type="ECO:0000313" key="2">
    <source>
        <dbReference type="Proteomes" id="UP000198243"/>
    </source>
</evidence>
<proteinExistence type="predicted"/>
<dbReference type="Pfam" id="PF06224">
    <property type="entry name" value="AlkZ-like"/>
    <property type="match status" value="1"/>
</dbReference>
<accession>A0A1C4WZR2</accession>
<evidence type="ECO:0000313" key="1">
    <source>
        <dbReference type="EMBL" id="SCF01703.1"/>
    </source>
</evidence>
<sequence length="376" mass="40458">MLPVVGVTPYGVGVVDRRQVMRFRVQAQQLARAHGTLVDTAVLDIGVQDTGPDGGGWALALRGVDRAASSGADLVLLWTVRGAPHLYRRADAGRVASAVAPWSDADAGKRIYDAAKPLRAAGIGNLEALDTVAAELRATVTEPMVKGDVSGRLNAVLPEPYLRFCRPCDATHIFEMPLRLAAVRAGLELQRDTSPPVLRRIPGFRAAADAGDRFDLVRAYLRLMGPATPGHVATYLDAPVREVKARWPEDVIEVTVDGEKRSLLAADEQSLASAAAAATRLLGPFDLFLQARDRATLVPDAARAKELWPVLGRPGAVLVDGELVGTWRPRKSGARMTVAVQPWQKLPESRRRAVIEQAERLAAHRAATLAGVEFPD</sequence>
<gene>
    <name evidence="1" type="ORF">GA0070607_4466</name>
</gene>
<dbReference type="PANTHER" id="PTHR38479:SF2">
    <property type="entry name" value="WINGED HELIX DNA-BINDING DOMAIN-CONTAINING PROTEIN"/>
    <property type="match status" value="1"/>
</dbReference>
<dbReference type="GO" id="GO:0003677">
    <property type="term" value="F:DNA binding"/>
    <property type="evidence" value="ECO:0007669"/>
    <property type="project" value="UniProtKB-KW"/>
</dbReference>
<reference evidence="2" key="1">
    <citation type="submission" date="2016-06" db="EMBL/GenBank/DDBJ databases">
        <authorList>
            <person name="Varghese N."/>
            <person name="Submissions Spin"/>
        </authorList>
    </citation>
    <scope>NUCLEOTIDE SEQUENCE [LARGE SCALE GENOMIC DNA]</scope>
    <source>
        <strain evidence="2">DSM 44875</strain>
    </source>
</reference>
<protein>
    <submittedName>
        <fullName evidence="1">Winged helix DNA-binding domain-containing protein</fullName>
    </submittedName>
</protein>
<dbReference type="AlphaFoldDB" id="A0A1C4WZR2"/>
<dbReference type="InterPro" id="IPR009351">
    <property type="entry name" value="AlkZ-like"/>
</dbReference>
<name>A0A1C4WZR2_9ACTN</name>
<dbReference type="EMBL" id="LT607412">
    <property type="protein sequence ID" value="SCF01703.1"/>
    <property type="molecule type" value="Genomic_DNA"/>
</dbReference>
<organism evidence="1 2">
    <name type="scientific">Micromonospora coriariae</name>
    <dbReference type="NCBI Taxonomy" id="285665"/>
    <lineage>
        <taxon>Bacteria</taxon>
        <taxon>Bacillati</taxon>
        <taxon>Actinomycetota</taxon>
        <taxon>Actinomycetes</taxon>
        <taxon>Micromonosporales</taxon>
        <taxon>Micromonosporaceae</taxon>
        <taxon>Micromonospora</taxon>
    </lineage>
</organism>
<dbReference type="PANTHER" id="PTHR38479">
    <property type="entry name" value="LMO0824 PROTEIN"/>
    <property type="match status" value="1"/>
</dbReference>
<keyword evidence="1" id="KW-0238">DNA-binding</keyword>